<keyword evidence="1" id="KW-0472">Membrane</keyword>
<dbReference type="STRING" id="1122169.Lsha_0273"/>
<feature type="transmembrane region" description="Helical" evidence="1">
    <location>
        <begin position="12"/>
        <end position="30"/>
    </location>
</feature>
<reference evidence="2 3" key="1">
    <citation type="submission" date="2015-11" db="EMBL/GenBank/DDBJ databases">
        <title>Genomic analysis of 38 Legionella species identifies large and diverse effector repertoires.</title>
        <authorList>
            <person name="Burstein D."/>
            <person name="Amaro F."/>
            <person name="Zusman T."/>
            <person name="Lifshitz Z."/>
            <person name="Cohen O."/>
            <person name="Gilbert J.A."/>
            <person name="Pupko T."/>
            <person name="Shuman H.A."/>
            <person name="Segal G."/>
        </authorList>
    </citation>
    <scope>NUCLEOTIDE SEQUENCE [LARGE SCALE GENOMIC DNA]</scope>
    <source>
        <strain evidence="2 3">ATCC 49655</strain>
    </source>
</reference>
<comment type="caution">
    <text evidence="2">The sequence shown here is derived from an EMBL/GenBank/DDBJ whole genome shotgun (WGS) entry which is preliminary data.</text>
</comment>
<evidence type="ECO:0000256" key="1">
    <source>
        <dbReference type="SAM" id="Phobius"/>
    </source>
</evidence>
<feature type="transmembrane region" description="Helical" evidence="1">
    <location>
        <begin position="36"/>
        <end position="56"/>
    </location>
</feature>
<protein>
    <recommendedName>
        <fullName evidence="4">Transmembrane protein</fullName>
    </recommendedName>
</protein>
<keyword evidence="3" id="KW-1185">Reference proteome</keyword>
<proteinExistence type="predicted"/>
<dbReference type="PATRIC" id="fig|1122169.6.peg.301"/>
<dbReference type="AlphaFoldDB" id="A0A0W0Z892"/>
<keyword evidence="1" id="KW-0812">Transmembrane</keyword>
<sequence>MSDKLQKIIENVIPFIVIGVGIAIFIGLLFMFFYIFIWGVLIGGVLWIAAIAKEYFFPSKEKPVTKEQGRIIEHDDKK</sequence>
<evidence type="ECO:0000313" key="2">
    <source>
        <dbReference type="EMBL" id="KTD65324.1"/>
    </source>
</evidence>
<accession>A0A0W0Z892</accession>
<name>A0A0W0Z892_9GAMM</name>
<evidence type="ECO:0008006" key="4">
    <source>
        <dbReference type="Google" id="ProtNLM"/>
    </source>
</evidence>
<dbReference type="Proteomes" id="UP000054600">
    <property type="component" value="Unassembled WGS sequence"/>
</dbReference>
<dbReference type="OrthoDB" id="5653660at2"/>
<organism evidence="2 3">
    <name type="scientific">Legionella shakespearei DSM 23087</name>
    <dbReference type="NCBI Taxonomy" id="1122169"/>
    <lineage>
        <taxon>Bacteria</taxon>
        <taxon>Pseudomonadati</taxon>
        <taxon>Pseudomonadota</taxon>
        <taxon>Gammaproteobacteria</taxon>
        <taxon>Legionellales</taxon>
        <taxon>Legionellaceae</taxon>
        <taxon>Legionella</taxon>
    </lineage>
</organism>
<dbReference type="eggNOG" id="ENOG5030QBA">
    <property type="taxonomic scope" value="Bacteria"/>
</dbReference>
<keyword evidence="1" id="KW-1133">Transmembrane helix</keyword>
<dbReference type="EMBL" id="LNYW01000012">
    <property type="protein sequence ID" value="KTD65324.1"/>
    <property type="molecule type" value="Genomic_DNA"/>
</dbReference>
<dbReference type="RefSeq" id="WP_018576092.1">
    <property type="nucleotide sequence ID" value="NZ_KB892382.1"/>
</dbReference>
<evidence type="ECO:0000313" key="3">
    <source>
        <dbReference type="Proteomes" id="UP000054600"/>
    </source>
</evidence>
<gene>
    <name evidence="2" type="ORF">Lsha_0273</name>
</gene>